<dbReference type="WBParaSite" id="nOo.2.0.1.t12411-RA">
    <property type="protein sequence ID" value="nOo.2.0.1.t12411-RA"/>
    <property type="gene ID" value="nOo.2.0.1.g12411"/>
</dbReference>
<dbReference type="Gene3D" id="4.10.60.10">
    <property type="entry name" value="Zinc finger, CCHC-type"/>
    <property type="match status" value="1"/>
</dbReference>
<dbReference type="PROSITE" id="PS50158">
    <property type="entry name" value="ZF_CCHC"/>
    <property type="match status" value="1"/>
</dbReference>
<protein>
    <submittedName>
        <fullName evidence="7">CCHC-type domain-containing protein</fullName>
    </submittedName>
</protein>
<evidence type="ECO:0000256" key="3">
    <source>
        <dbReference type="SAM" id="MobiDB-lite"/>
    </source>
</evidence>
<dbReference type="PANTHER" id="PTHR47331">
    <property type="entry name" value="PHD-TYPE DOMAIN-CONTAINING PROTEIN"/>
    <property type="match status" value="1"/>
</dbReference>
<dbReference type="GO" id="GO:0019899">
    <property type="term" value="F:enzyme binding"/>
    <property type="evidence" value="ECO:0007669"/>
    <property type="project" value="UniProtKB-ARBA"/>
</dbReference>
<dbReference type="Pfam" id="PF03564">
    <property type="entry name" value="DUF1759"/>
    <property type="match status" value="1"/>
</dbReference>
<dbReference type="SUPFAM" id="SSF57756">
    <property type="entry name" value="Retrovirus zinc finger-like domains"/>
    <property type="match status" value="1"/>
</dbReference>
<feature type="region of interest" description="Disordered" evidence="3">
    <location>
        <begin position="343"/>
        <end position="382"/>
    </location>
</feature>
<dbReference type="GO" id="GO:0003676">
    <property type="term" value="F:nucleic acid binding"/>
    <property type="evidence" value="ECO:0007669"/>
    <property type="project" value="InterPro"/>
</dbReference>
<dbReference type="GO" id="GO:0008270">
    <property type="term" value="F:zinc ion binding"/>
    <property type="evidence" value="ECO:0007669"/>
    <property type="project" value="UniProtKB-KW"/>
</dbReference>
<dbReference type="InterPro" id="IPR005312">
    <property type="entry name" value="DUF1759"/>
</dbReference>
<dbReference type="SMART" id="SM00343">
    <property type="entry name" value="ZnF_C2HC"/>
    <property type="match status" value="2"/>
</dbReference>
<reference evidence="5 6" key="2">
    <citation type="submission" date="2018-08" db="EMBL/GenBank/DDBJ databases">
        <authorList>
            <person name="Laetsch R D."/>
            <person name="Stevens L."/>
            <person name="Kumar S."/>
            <person name="Blaxter L. M."/>
        </authorList>
    </citation>
    <scope>NUCLEOTIDE SEQUENCE [LARGE SCALE GENOMIC DNA]</scope>
</reference>
<feature type="domain" description="CCHC-type" evidence="4">
    <location>
        <begin position="415"/>
        <end position="430"/>
    </location>
</feature>
<organism evidence="7">
    <name type="scientific">Onchocerca ochengi</name>
    <name type="common">Filarial nematode worm</name>
    <dbReference type="NCBI Taxonomy" id="42157"/>
    <lineage>
        <taxon>Eukaryota</taxon>
        <taxon>Metazoa</taxon>
        <taxon>Ecdysozoa</taxon>
        <taxon>Nematoda</taxon>
        <taxon>Chromadorea</taxon>
        <taxon>Rhabditida</taxon>
        <taxon>Spirurina</taxon>
        <taxon>Spiruromorpha</taxon>
        <taxon>Filarioidea</taxon>
        <taxon>Onchocercidae</taxon>
        <taxon>Onchocerca</taxon>
    </lineage>
</organism>
<dbReference type="Proteomes" id="UP000271087">
    <property type="component" value="Unassembled WGS sequence"/>
</dbReference>
<evidence type="ECO:0000256" key="2">
    <source>
        <dbReference type="SAM" id="Coils"/>
    </source>
</evidence>
<keyword evidence="2" id="KW-0175">Coiled coil</keyword>
<dbReference type="InterPro" id="IPR001878">
    <property type="entry name" value="Znf_CCHC"/>
</dbReference>
<feature type="coiled-coil region" evidence="2">
    <location>
        <begin position="101"/>
        <end position="133"/>
    </location>
</feature>
<keyword evidence="6" id="KW-1185">Reference proteome</keyword>
<evidence type="ECO:0000259" key="4">
    <source>
        <dbReference type="PROSITE" id="PS50158"/>
    </source>
</evidence>
<feature type="compositionally biased region" description="Basic and acidic residues" evidence="3">
    <location>
        <begin position="360"/>
        <end position="373"/>
    </location>
</feature>
<gene>
    <name evidence="5" type="ORF">NOO_LOCUS12411</name>
</gene>
<dbReference type="OrthoDB" id="5864015at2759"/>
<dbReference type="EMBL" id="UYRW01010563">
    <property type="protein sequence ID" value="VDM98921.1"/>
    <property type="molecule type" value="Genomic_DNA"/>
</dbReference>
<dbReference type="InterPro" id="IPR036875">
    <property type="entry name" value="Znf_CCHC_sf"/>
</dbReference>
<keyword evidence="1" id="KW-0862">Zinc</keyword>
<evidence type="ECO:0000313" key="6">
    <source>
        <dbReference type="Proteomes" id="UP000271087"/>
    </source>
</evidence>
<dbReference type="STRING" id="42157.A0A182EW65"/>
<name>A0A182EW65_ONCOC</name>
<sequence>MLASSIPAKGKILKLICEVQQMDWKPIDQEIADGERCEEYENRKSIIEDKIERIELYVETLVDINNKWLDFLQKIPPERQKKEEKKYTEIVEDEQGILNLINEGKEALRVLAKKNAEAEIERIRSKQGELLNQADQKEIKHMARQTTVNLPQLSLMVFSGDPRQWREFWSNFEAAVHKQDLPDIQKLSYLLSCLKGEASRAVSGYDVAPENYSIIRKLLAEKFGNTSAIKNSLYREFQNIRKNDRDWKETIEAIERVLRQLEAIGENSEHSSVQTTIERKLPRWILTKVYQQKPEDDFWSTDKLRSCLRKIARTEEEVARTQTCNASGFEKKLVHTKTTRQFRETERGKSSALAVAKWQGKNDDDPKEIEKRSLNRNSTKRRPCSFCNKDHWDDDCQVYRTAKQRTERLRKIDACLNCLQRGHIAKNCQKPKKVCFHCKGQHDSALCTEHHKDLEPENQREEKMDPTIINSTVADQDKTESKRILLLCKEINVINPQAPKIQTKALALFDI</sequence>
<reference evidence="7" key="1">
    <citation type="submission" date="2016-06" db="UniProtKB">
        <authorList>
            <consortium name="WormBaseParasite"/>
        </authorList>
    </citation>
    <scope>IDENTIFICATION</scope>
</reference>
<keyword evidence="1" id="KW-0479">Metal-binding</keyword>
<proteinExistence type="predicted"/>
<dbReference type="PANTHER" id="PTHR47331:SF1">
    <property type="entry name" value="GAG-LIKE PROTEIN"/>
    <property type="match status" value="1"/>
</dbReference>
<accession>A0A182EW65</accession>
<evidence type="ECO:0000256" key="1">
    <source>
        <dbReference type="PROSITE-ProRule" id="PRU00047"/>
    </source>
</evidence>
<evidence type="ECO:0000313" key="7">
    <source>
        <dbReference type="WBParaSite" id="nOo.2.0.1.t12411-RA"/>
    </source>
</evidence>
<dbReference type="AlphaFoldDB" id="A0A182EW65"/>
<keyword evidence="1" id="KW-0863">Zinc-finger</keyword>
<evidence type="ECO:0000313" key="5">
    <source>
        <dbReference type="EMBL" id="VDM98921.1"/>
    </source>
</evidence>